<organism evidence="3">
    <name type="scientific">marine metagenome</name>
    <dbReference type="NCBI Taxonomy" id="408172"/>
    <lineage>
        <taxon>unclassified sequences</taxon>
        <taxon>metagenomes</taxon>
        <taxon>ecological metagenomes</taxon>
    </lineage>
</organism>
<feature type="domain" description="EamA" evidence="2">
    <location>
        <begin position="9"/>
        <end position="141"/>
    </location>
</feature>
<feature type="transmembrane region" description="Helical" evidence="1">
    <location>
        <begin position="72"/>
        <end position="93"/>
    </location>
</feature>
<evidence type="ECO:0000313" key="3">
    <source>
        <dbReference type="EMBL" id="SVC43182.1"/>
    </source>
</evidence>
<feature type="transmembrane region" description="Helical" evidence="1">
    <location>
        <begin position="124"/>
        <end position="143"/>
    </location>
</feature>
<dbReference type="EMBL" id="UINC01090869">
    <property type="protein sequence ID" value="SVC43182.1"/>
    <property type="molecule type" value="Genomic_DNA"/>
</dbReference>
<name>A0A382M741_9ZZZZ</name>
<dbReference type="InterPro" id="IPR037185">
    <property type="entry name" value="EmrE-like"/>
</dbReference>
<dbReference type="InterPro" id="IPR000620">
    <property type="entry name" value="EamA_dom"/>
</dbReference>
<dbReference type="Pfam" id="PF00892">
    <property type="entry name" value="EamA"/>
    <property type="match status" value="2"/>
</dbReference>
<feature type="transmembrane region" description="Helical" evidence="1">
    <location>
        <begin position="262"/>
        <end position="280"/>
    </location>
</feature>
<keyword evidence="1" id="KW-0812">Transmembrane</keyword>
<reference evidence="3" key="1">
    <citation type="submission" date="2018-05" db="EMBL/GenBank/DDBJ databases">
        <authorList>
            <person name="Lanie J.A."/>
            <person name="Ng W.-L."/>
            <person name="Kazmierczak K.M."/>
            <person name="Andrzejewski T.M."/>
            <person name="Davidsen T.M."/>
            <person name="Wayne K.J."/>
            <person name="Tettelin H."/>
            <person name="Glass J.I."/>
            <person name="Rusch D."/>
            <person name="Podicherti R."/>
            <person name="Tsui H.-C.T."/>
            <person name="Winkler M.E."/>
        </authorList>
    </citation>
    <scope>NUCLEOTIDE SEQUENCE</scope>
</reference>
<feature type="transmembrane region" description="Helical" evidence="1">
    <location>
        <begin position="100"/>
        <end position="118"/>
    </location>
</feature>
<evidence type="ECO:0000259" key="2">
    <source>
        <dbReference type="Pfam" id="PF00892"/>
    </source>
</evidence>
<feature type="transmembrane region" description="Helical" evidence="1">
    <location>
        <begin position="39"/>
        <end position="60"/>
    </location>
</feature>
<protein>
    <recommendedName>
        <fullName evidence="2">EamA domain-containing protein</fullName>
    </recommendedName>
</protein>
<keyword evidence="1" id="KW-0472">Membrane</keyword>
<feature type="transmembrane region" description="Helical" evidence="1">
    <location>
        <begin position="182"/>
        <end position="201"/>
    </location>
</feature>
<gene>
    <name evidence="3" type="ORF">METZ01_LOCUS296036</name>
</gene>
<feature type="transmembrane region" description="Helical" evidence="1">
    <location>
        <begin position="208"/>
        <end position="231"/>
    </location>
</feature>
<feature type="transmembrane region" description="Helical" evidence="1">
    <location>
        <begin position="237"/>
        <end position="255"/>
    </location>
</feature>
<feature type="transmembrane region" description="Helical" evidence="1">
    <location>
        <begin position="6"/>
        <end position="27"/>
    </location>
</feature>
<dbReference type="SUPFAM" id="SSF103481">
    <property type="entry name" value="Multidrug resistance efflux transporter EmrE"/>
    <property type="match status" value="2"/>
</dbReference>
<dbReference type="AlphaFoldDB" id="A0A382M741"/>
<evidence type="ECO:0000256" key="1">
    <source>
        <dbReference type="SAM" id="Phobius"/>
    </source>
</evidence>
<dbReference type="PANTHER" id="PTHR22911">
    <property type="entry name" value="ACYL-MALONYL CONDENSING ENZYME-RELATED"/>
    <property type="match status" value="1"/>
</dbReference>
<feature type="non-terminal residue" evidence="3">
    <location>
        <position position="1"/>
    </location>
</feature>
<sequence>VFSVNSHLKGLLIAFFGILILTPDAVLVRLADSNSWTVLFWRGLFFAAGIVVILLITYRSKAVNELINIGKGGVLIGLLTALGGTSFILAIHYTSIAKTLVIISISPIMVAIVSLIMLKEKPALYTWISMIIVFIGIYIVMAGDKSGMNLMGNLFALTSVIVGGFSFTLLRKYKNVNMVPAMAVNGIAIALVGFVFADSLVLSSQSMLYILASGIVLAVSFSLITMAPQYIPAPEVAMFFPLGTVLGTLMAWIVLKEQPSSNALMGGSIVIATLFCHAWYSNKLAQNLK</sequence>
<dbReference type="GO" id="GO:0016020">
    <property type="term" value="C:membrane"/>
    <property type="evidence" value="ECO:0007669"/>
    <property type="project" value="InterPro"/>
</dbReference>
<proteinExistence type="predicted"/>
<accession>A0A382M741</accession>
<feature type="domain" description="EamA" evidence="2">
    <location>
        <begin position="151"/>
        <end position="275"/>
    </location>
</feature>
<feature type="transmembrane region" description="Helical" evidence="1">
    <location>
        <begin position="150"/>
        <end position="170"/>
    </location>
</feature>
<keyword evidence="1" id="KW-1133">Transmembrane helix</keyword>